<dbReference type="PeptideAtlas" id="Q9GZG0"/>
<feature type="chain" id="PRO_5004326650" evidence="1">
    <location>
        <begin position="18"/>
        <end position="153"/>
    </location>
</feature>
<dbReference type="PANTHER" id="PTHR21479:SF9">
    <property type="entry name" value="OOCYTE-SECRETED PROTEIN 2-RELATED"/>
    <property type="match status" value="1"/>
</dbReference>
<dbReference type="GeneID" id="176887"/>
<dbReference type="PROSITE" id="PS51257">
    <property type="entry name" value="PROKAR_LIPOPROTEIN"/>
    <property type="match status" value="1"/>
</dbReference>
<sequence>MLRGITLLFFSIGLSCAWDHFQFDITVFCELNNIQDYNLKIEWVEVDSLNGQDQLSQPKILILGPGRQSFSQDGALNGDEMFSAGYKPRALISHDCTSDRKPVDLQLTVKRLCEIGHLCHYRIITDLTNHWGKEDIEPANFIHDNIDQFSDFP</sequence>
<gene>
    <name evidence="2 4" type="ORF">C18H7.7</name>
    <name evidence="2" type="ORF">CELE_C18H7.7</name>
</gene>
<dbReference type="InParanoid" id="Q9GZG0"/>
<evidence type="ECO:0000313" key="2">
    <source>
        <dbReference type="EMBL" id="CCD63293.2"/>
    </source>
</evidence>
<evidence type="ECO:0000313" key="4">
    <source>
        <dbReference type="WormBase" id="C18H7.7"/>
    </source>
</evidence>
<feature type="signal peptide" evidence="1">
    <location>
        <begin position="1"/>
        <end position="17"/>
    </location>
</feature>
<name>Q9GZG0_CAEEL</name>
<dbReference type="CTD" id="176887"/>
<dbReference type="Proteomes" id="UP000001940">
    <property type="component" value="Chromosome IV"/>
</dbReference>
<dbReference type="AGR" id="WB:WBGene00015997"/>
<evidence type="ECO:0000256" key="1">
    <source>
        <dbReference type="SAM" id="SignalP"/>
    </source>
</evidence>
<dbReference type="HOGENOM" id="CLU_144350_0_0_1"/>
<dbReference type="OMA" id="YNLKIEW"/>
<dbReference type="PaxDb" id="6239-C18H7.7.1"/>
<reference evidence="2 3" key="1">
    <citation type="journal article" date="1998" name="Science">
        <title>Genome sequence of the nematode C. elegans: a platform for investigating biology.</title>
        <authorList>
            <consortium name="The C. elegans sequencing consortium"/>
            <person name="Sulson J.E."/>
            <person name="Waterston R."/>
        </authorList>
    </citation>
    <scope>NUCLEOTIDE SEQUENCE [LARGE SCALE GENOMIC DNA]</scope>
    <source>
        <strain evidence="2 3">Bristol N2</strain>
    </source>
</reference>
<dbReference type="UCSC" id="C18H7.7">
    <property type="organism name" value="c. elegans"/>
</dbReference>
<keyword evidence="3" id="KW-1185">Reference proteome</keyword>
<dbReference type="Bgee" id="WBGene00015997">
    <property type="expression patterns" value="Expressed in material anatomical entity and 4 other cell types or tissues"/>
</dbReference>
<dbReference type="EMBL" id="BX284604">
    <property type="protein sequence ID" value="CCD63293.2"/>
    <property type="molecule type" value="Genomic_DNA"/>
</dbReference>
<dbReference type="FunCoup" id="Q9GZG0">
    <property type="interactions" value="926"/>
</dbReference>
<accession>Q9GZG0</accession>
<dbReference type="STRING" id="6239.C18H7.7.1"/>
<organism evidence="2 3">
    <name type="scientific">Caenorhabditis elegans</name>
    <dbReference type="NCBI Taxonomy" id="6239"/>
    <lineage>
        <taxon>Eukaryota</taxon>
        <taxon>Metazoa</taxon>
        <taxon>Ecdysozoa</taxon>
        <taxon>Nematoda</taxon>
        <taxon>Chromadorea</taxon>
        <taxon>Rhabditida</taxon>
        <taxon>Rhabditina</taxon>
        <taxon>Rhabditomorpha</taxon>
        <taxon>Rhabditoidea</taxon>
        <taxon>Rhabditidae</taxon>
        <taxon>Peloderinae</taxon>
        <taxon>Caenorhabditis</taxon>
    </lineage>
</organism>
<dbReference type="RefSeq" id="NP_499954.2">
    <property type="nucleotide sequence ID" value="NM_067553.6"/>
</dbReference>
<keyword evidence="5" id="KW-1267">Proteomics identification</keyword>
<dbReference type="PIR" id="T33107">
    <property type="entry name" value="T33107"/>
</dbReference>
<proteinExistence type="evidence at protein level"/>
<dbReference type="OrthoDB" id="5793379at2759"/>
<evidence type="ECO:0007829" key="5">
    <source>
        <dbReference type="PeptideAtlas" id="Q9GZG0"/>
    </source>
</evidence>
<dbReference type="WormBase" id="C18H7.7">
    <property type="protein sequence ID" value="CE48595"/>
    <property type="gene ID" value="WBGene00015997"/>
</dbReference>
<evidence type="ECO:0000313" key="3">
    <source>
        <dbReference type="Proteomes" id="UP000001940"/>
    </source>
</evidence>
<dbReference type="AlphaFoldDB" id="Q9GZG0"/>
<dbReference type="eggNOG" id="ENOG502RAC1">
    <property type="taxonomic scope" value="Eukaryota"/>
</dbReference>
<keyword evidence="1" id="KW-0732">Signal</keyword>
<dbReference type="PANTHER" id="PTHR21479">
    <property type="match status" value="1"/>
</dbReference>
<protein>
    <submittedName>
        <fullName evidence="2">TransThyretin-Related family domain</fullName>
    </submittedName>
</protein>
<dbReference type="KEGG" id="cel:CELE_C18H7.7"/>